<feature type="transmembrane region" description="Helical" evidence="1">
    <location>
        <begin position="90"/>
        <end position="109"/>
    </location>
</feature>
<keyword evidence="1" id="KW-0472">Membrane</keyword>
<feature type="transmembrane region" description="Helical" evidence="1">
    <location>
        <begin position="20"/>
        <end position="37"/>
    </location>
</feature>
<dbReference type="EMBL" id="BNBA01000013">
    <property type="protein sequence ID" value="GHH53608.1"/>
    <property type="molecule type" value="Genomic_DNA"/>
</dbReference>
<organism evidence="2 3">
    <name type="scientific">Xanthomonas boreopolis</name>
    <dbReference type="NCBI Taxonomy" id="86183"/>
    <lineage>
        <taxon>Bacteria</taxon>
        <taxon>Pseudomonadati</taxon>
        <taxon>Pseudomonadota</taxon>
        <taxon>Gammaproteobacteria</taxon>
        <taxon>Lysobacterales</taxon>
        <taxon>Lysobacteraceae</taxon>
        <taxon>Xanthomonas</taxon>
    </lineage>
</organism>
<evidence type="ECO:0000313" key="2">
    <source>
        <dbReference type="EMBL" id="GHH53608.1"/>
    </source>
</evidence>
<dbReference type="Proteomes" id="UP000623958">
    <property type="component" value="Unassembled WGS sequence"/>
</dbReference>
<name>A0A919F8G3_9XANT</name>
<accession>A0A919F8G3</accession>
<comment type="caution">
    <text evidence="2">The sequence shown here is derived from an EMBL/GenBank/DDBJ whole genome shotgun (WGS) entry which is preliminary data.</text>
</comment>
<feature type="transmembrane region" description="Helical" evidence="1">
    <location>
        <begin position="149"/>
        <end position="170"/>
    </location>
</feature>
<evidence type="ECO:0000256" key="1">
    <source>
        <dbReference type="SAM" id="Phobius"/>
    </source>
</evidence>
<feature type="transmembrane region" description="Helical" evidence="1">
    <location>
        <begin position="190"/>
        <end position="212"/>
    </location>
</feature>
<gene>
    <name evidence="2" type="ORF">GCM10009090_19190</name>
</gene>
<evidence type="ECO:0000313" key="3">
    <source>
        <dbReference type="Proteomes" id="UP000623958"/>
    </source>
</evidence>
<dbReference type="RefSeq" id="WP_434029245.1">
    <property type="nucleotide sequence ID" value="NZ_BNBA01000013.1"/>
</dbReference>
<keyword evidence="1" id="KW-0812">Transmembrane</keyword>
<sequence length="245" mass="27220">MSSRIAPAEAPHPEDTGLALGLRMLLLLAYPVLSHLASLRDDGRWSALALASLVLLMLLGPLLHRRLWALGALAAALAGLYALAGSRFAWMTLLAPPVLFTLVVAWGFARTLRRGQVPLITRIVRALHEQARMPMPEATERYTRRLTAAWALLLATLAAINLALALIAAPDGVLWSLGVRSRWAITHAQWSWFANLACWGLIGGFAAVEYAVRQRRFEEHPYRTPVQFVRQLVQLGPAFWRELLR</sequence>
<reference evidence="2" key="2">
    <citation type="submission" date="2020-09" db="EMBL/GenBank/DDBJ databases">
        <authorList>
            <person name="Sun Q."/>
            <person name="Ohkuma M."/>
        </authorList>
    </citation>
    <scope>NUCLEOTIDE SEQUENCE</scope>
    <source>
        <strain evidence="2">JCM 13306</strain>
    </source>
</reference>
<keyword evidence="3" id="KW-1185">Reference proteome</keyword>
<feature type="transmembrane region" description="Helical" evidence="1">
    <location>
        <begin position="43"/>
        <end position="60"/>
    </location>
</feature>
<dbReference type="AlphaFoldDB" id="A0A919F8G3"/>
<reference evidence="2" key="1">
    <citation type="journal article" date="2014" name="Int. J. Syst. Evol. Microbiol.">
        <title>Complete genome sequence of Corynebacterium casei LMG S-19264T (=DSM 44701T), isolated from a smear-ripened cheese.</title>
        <authorList>
            <consortium name="US DOE Joint Genome Institute (JGI-PGF)"/>
            <person name="Walter F."/>
            <person name="Albersmeier A."/>
            <person name="Kalinowski J."/>
            <person name="Ruckert C."/>
        </authorList>
    </citation>
    <scope>NUCLEOTIDE SEQUENCE</scope>
    <source>
        <strain evidence="2">JCM 13306</strain>
    </source>
</reference>
<keyword evidence="1" id="KW-1133">Transmembrane helix</keyword>
<protein>
    <submittedName>
        <fullName evidence="2">Ketosynthase</fullName>
    </submittedName>
</protein>
<proteinExistence type="predicted"/>